<evidence type="ECO:0000256" key="1">
    <source>
        <dbReference type="ARBA" id="ARBA00022801"/>
    </source>
</evidence>
<dbReference type="AlphaFoldDB" id="A0A2U2X390"/>
<sequence length="431" mass="48599">MSITILATGDIHIGKQSSSIPQNSDEIATKSTWSRIVDYAIDHKIDVLALTGDIVDQDNRFFEAIGPLQVGFEKLNKVKIEVFMVSGNHDYEVLSQLVNVKKYDNVHLLGANGTWEMKSFSKQEDKIQFLGWSFPKRHVNEDPLLKFDLTGIEQSITSIGLLHGDVDSPKSNYAPIDLNNFSNLPVNAWMLGHIHKPQILREAAPLVYYPGSPHALSAKEQGIHGPVLMIIHGPNSIQTEQIPLSPVRYETITIDITDQLNEADIRNTLSSKVFEDAESRMMELEKVSFLIYDLVLIGEHAKIKELENWVTPMTQDYMQELGSTETQITVRKVTLNVQPKVENLEELSKESSPAGILAKTIIALKKGESTDFSKKLEKQWESLQSNIKQSATFEPLRTTERFDLDETKAANSYILNECNRILTVLIEQQNQ</sequence>
<organism evidence="3 4">
    <name type="scientific">Brumimicrobium oceani</name>
    <dbReference type="NCBI Taxonomy" id="2100725"/>
    <lineage>
        <taxon>Bacteria</taxon>
        <taxon>Pseudomonadati</taxon>
        <taxon>Bacteroidota</taxon>
        <taxon>Flavobacteriia</taxon>
        <taxon>Flavobacteriales</taxon>
        <taxon>Crocinitomicaceae</taxon>
        <taxon>Brumimicrobium</taxon>
    </lineage>
</organism>
<dbReference type="SUPFAM" id="SSF56300">
    <property type="entry name" value="Metallo-dependent phosphatases"/>
    <property type="match status" value="1"/>
</dbReference>
<dbReference type="EMBL" id="QFRJ01000014">
    <property type="protein sequence ID" value="PWH82253.1"/>
    <property type="molecule type" value="Genomic_DNA"/>
</dbReference>
<reference evidence="3 4" key="1">
    <citation type="submission" date="2018-05" db="EMBL/GenBank/DDBJ databases">
        <title>Brumimicrobium oceani sp. nov., isolated from coastal sediment.</title>
        <authorList>
            <person name="Kou Y."/>
        </authorList>
    </citation>
    <scope>NUCLEOTIDE SEQUENCE [LARGE SCALE GENOMIC DNA]</scope>
    <source>
        <strain evidence="3 4">C305</strain>
    </source>
</reference>
<dbReference type="InterPro" id="IPR004843">
    <property type="entry name" value="Calcineurin-like_PHP"/>
</dbReference>
<name>A0A2U2X390_9FLAO</name>
<dbReference type="Gene3D" id="3.60.21.10">
    <property type="match status" value="1"/>
</dbReference>
<dbReference type="Proteomes" id="UP000245370">
    <property type="component" value="Unassembled WGS sequence"/>
</dbReference>
<dbReference type="Pfam" id="PF00149">
    <property type="entry name" value="Metallophos"/>
    <property type="match status" value="1"/>
</dbReference>
<proteinExistence type="predicted"/>
<dbReference type="GO" id="GO:0004527">
    <property type="term" value="F:exonuclease activity"/>
    <property type="evidence" value="ECO:0007669"/>
    <property type="project" value="UniProtKB-KW"/>
</dbReference>
<evidence type="ECO:0000313" key="3">
    <source>
        <dbReference type="EMBL" id="PWH82253.1"/>
    </source>
</evidence>
<dbReference type="InterPro" id="IPR050535">
    <property type="entry name" value="DNA_Repair-Maintenance_Comp"/>
</dbReference>
<reference evidence="3 4" key="2">
    <citation type="submission" date="2018-05" db="EMBL/GenBank/DDBJ databases">
        <authorList>
            <person name="Lanie J.A."/>
            <person name="Ng W.-L."/>
            <person name="Kazmierczak K.M."/>
            <person name="Andrzejewski T.M."/>
            <person name="Davidsen T.M."/>
            <person name="Wayne K.J."/>
            <person name="Tettelin H."/>
            <person name="Glass J.I."/>
            <person name="Rusch D."/>
            <person name="Podicherti R."/>
            <person name="Tsui H.-C.T."/>
            <person name="Winkler M.E."/>
        </authorList>
    </citation>
    <scope>NUCLEOTIDE SEQUENCE [LARGE SCALE GENOMIC DNA]</scope>
    <source>
        <strain evidence="3 4">C305</strain>
    </source>
</reference>
<keyword evidence="4" id="KW-1185">Reference proteome</keyword>
<evidence type="ECO:0000313" key="4">
    <source>
        <dbReference type="Proteomes" id="UP000245370"/>
    </source>
</evidence>
<dbReference type="CDD" id="cd00840">
    <property type="entry name" value="MPP_Mre11_N"/>
    <property type="match status" value="1"/>
</dbReference>
<evidence type="ECO:0000259" key="2">
    <source>
        <dbReference type="Pfam" id="PF00149"/>
    </source>
</evidence>
<gene>
    <name evidence="3" type="ORF">DIT68_14205</name>
</gene>
<accession>A0A2U2X390</accession>
<keyword evidence="3" id="KW-0269">Exonuclease</keyword>
<dbReference type="InterPro" id="IPR029052">
    <property type="entry name" value="Metallo-depent_PP-like"/>
</dbReference>
<dbReference type="InterPro" id="IPR041796">
    <property type="entry name" value="Mre11_N"/>
</dbReference>
<feature type="domain" description="Calcineurin-like phosphoesterase" evidence="2">
    <location>
        <begin position="4"/>
        <end position="197"/>
    </location>
</feature>
<dbReference type="OrthoDB" id="9773856at2"/>
<keyword evidence="1" id="KW-0378">Hydrolase</keyword>
<dbReference type="PANTHER" id="PTHR30337">
    <property type="entry name" value="COMPONENT OF ATP-DEPENDENT DSDNA EXONUCLEASE"/>
    <property type="match status" value="1"/>
</dbReference>
<keyword evidence="3" id="KW-0540">Nuclease</keyword>
<protein>
    <submittedName>
        <fullName evidence="3">DNA repair exonuclease</fullName>
    </submittedName>
</protein>
<dbReference type="RefSeq" id="WP_109360482.1">
    <property type="nucleotide sequence ID" value="NZ_QFRJ01000014.1"/>
</dbReference>
<comment type="caution">
    <text evidence="3">The sequence shown here is derived from an EMBL/GenBank/DDBJ whole genome shotgun (WGS) entry which is preliminary data.</text>
</comment>